<dbReference type="InterPro" id="IPR036761">
    <property type="entry name" value="TTHA0802/YceI-like_sf"/>
</dbReference>
<sequence length="191" mass="21640">MKRIVFIVIIMTLLAFTEKRNTTLVVITHESSLFVKGSTNINSFTCYYNINQLVKPIPVFFEKKDGKIVFTKATLILDNVHFDCGHKGMNNDFQELLKSEMYPQIFLTLKGIKKGTLNKNIVQADLDLNIAGVTRSYTVPVKLDAGKSMNVEGILNLRISDFNLEPPKKFLGLVVVKDAIEINFQLQLKEI</sequence>
<comment type="caution">
    <text evidence="2">The sequence shown here is derived from an EMBL/GenBank/DDBJ whole genome shotgun (WGS) entry which is preliminary data.</text>
</comment>
<dbReference type="AlphaFoldDB" id="A0A8J7J2Y8"/>
<reference evidence="2" key="1">
    <citation type="submission" date="2020-12" db="EMBL/GenBank/DDBJ databases">
        <title>Snuella sp. nov., isolated from sediment in Incheon.</title>
        <authorList>
            <person name="Kim W."/>
        </authorList>
    </citation>
    <scope>NUCLEOTIDE SEQUENCE</scope>
    <source>
        <strain evidence="2">CAU 1569</strain>
    </source>
</reference>
<dbReference type="SMART" id="SM00867">
    <property type="entry name" value="YceI"/>
    <property type="match status" value="1"/>
</dbReference>
<dbReference type="Pfam" id="PF04264">
    <property type="entry name" value="YceI"/>
    <property type="match status" value="1"/>
</dbReference>
<evidence type="ECO:0000313" key="2">
    <source>
        <dbReference type="EMBL" id="MBJ6368767.1"/>
    </source>
</evidence>
<dbReference type="RefSeq" id="WP_199115529.1">
    <property type="nucleotide sequence ID" value="NZ_JAELVQ010000015.1"/>
</dbReference>
<evidence type="ECO:0000313" key="3">
    <source>
        <dbReference type="Proteomes" id="UP000610931"/>
    </source>
</evidence>
<gene>
    <name evidence="2" type="ORF">JF259_11765</name>
</gene>
<accession>A0A8J7J2Y8</accession>
<proteinExistence type="predicted"/>
<keyword evidence="3" id="KW-1185">Reference proteome</keyword>
<dbReference type="SUPFAM" id="SSF101874">
    <property type="entry name" value="YceI-like"/>
    <property type="match status" value="1"/>
</dbReference>
<dbReference type="InterPro" id="IPR007372">
    <property type="entry name" value="Lipid/polyisoprenoid-bd_YceI"/>
</dbReference>
<dbReference type="Gene3D" id="2.40.128.110">
    <property type="entry name" value="Lipid/polyisoprenoid-binding, YceI-like"/>
    <property type="match status" value="1"/>
</dbReference>
<name>A0A8J7J2Y8_9FLAO</name>
<organism evidence="2 3">
    <name type="scientific">Snuella sedimenti</name>
    <dbReference type="NCBI Taxonomy" id="2798802"/>
    <lineage>
        <taxon>Bacteria</taxon>
        <taxon>Pseudomonadati</taxon>
        <taxon>Bacteroidota</taxon>
        <taxon>Flavobacteriia</taxon>
        <taxon>Flavobacteriales</taxon>
        <taxon>Flavobacteriaceae</taxon>
        <taxon>Snuella</taxon>
    </lineage>
</organism>
<dbReference type="EMBL" id="JAELVQ010000015">
    <property type="protein sequence ID" value="MBJ6368767.1"/>
    <property type="molecule type" value="Genomic_DNA"/>
</dbReference>
<evidence type="ECO:0000259" key="1">
    <source>
        <dbReference type="SMART" id="SM00867"/>
    </source>
</evidence>
<feature type="domain" description="Lipid/polyisoprenoid-binding YceI-like" evidence="1">
    <location>
        <begin position="38"/>
        <end position="189"/>
    </location>
</feature>
<dbReference type="Proteomes" id="UP000610931">
    <property type="component" value="Unassembled WGS sequence"/>
</dbReference>
<protein>
    <submittedName>
        <fullName evidence="2">YceI family protein</fullName>
    </submittedName>
</protein>